<dbReference type="SMART" id="SM00910">
    <property type="entry name" value="HIRAN"/>
    <property type="match status" value="1"/>
</dbReference>
<comment type="caution">
    <text evidence="6">The sequence shown here is derived from an EMBL/GenBank/DDBJ whole genome shotgun (WGS) entry which is preliminary data.</text>
</comment>
<dbReference type="SMART" id="SM00465">
    <property type="entry name" value="GIYc"/>
    <property type="match status" value="1"/>
</dbReference>
<reference evidence="7" key="1">
    <citation type="journal article" date="2019" name="Int. J. Syst. Evol. Microbiol.">
        <title>The Global Catalogue of Microorganisms (GCM) 10K type strain sequencing project: providing services to taxonomists for standard genome sequencing and annotation.</title>
        <authorList>
            <consortium name="The Broad Institute Genomics Platform"/>
            <consortium name="The Broad Institute Genome Sequencing Center for Infectious Disease"/>
            <person name="Wu L."/>
            <person name="Ma J."/>
        </authorList>
    </citation>
    <scope>NUCLEOTIDE SEQUENCE [LARGE SCALE GENOMIC DNA]</scope>
    <source>
        <strain evidence="7">CCUG 57942</strain>
    </source>
</reference>
<dbReference type="Pfam" id="PF08797">
    <property type="entry name" value="HIRAN"/>
    <property type="match status" value="1"/>
</dbReference>
<evidence type="ECO:0000256" key="3">
    <source>
        <dbReference type="SAM" id="MobiDB-lite"/>
    </source>
</evidence>
<dbReference type="InterPro" id="IPR014905">
    <property type="entry name" value="HIRAN"/>
</dbReference>
<feature type="transmembrane region" description="Helical" evidence="4">
    <location>
        <begin position="281"/>
        <end position="300"/>
    </location>
</feature>
<gene>
    <name evidence="6" type="ORF">ACFSW8_05390</name>
</gene>
<organism evidence="6 7">
    <name type="scientific">Rubritalea tangerina</name>
    <dbReference type="NCBI Taxonomy" id="430798"/>
    <lineage>
        <taxon>Bacteria</taxon>
        <taxon>Pseudomonadati</taxon>
        <taxon>Verrucomicrobiota</taxon>
        <taxon>Verrucomicrobiia</taxon>
        <taxon>Verrucomicrobiales</taxon>
        <taxon>Rubritaleaceae</taxon>
        <taxon>Rubritalea</taxon>
    </lineage>
</organism>
<evidence type="ECO:0000256" key="2">
    <source>
        <dbReference type="ARBA" id="ARBA00022801"/>
    </source>
</evidence>
<dbReference type="PROSITE" id="PS50164">
    <property type="entry name" value="GIY_YIG"/>
    <property type="match status" value="1"/>
</dbReference>
<evidence type="ECO:0000313" key="6">
    <source>
        <dbReference type="EMBL" id="MFD2158324.1"/>
    </source>
</evidence>
<dbReference type="Pfam" id="PF01541">
    <property type="entry name" value="GIY-YIG"/>
    <property type="match status" value="1"/>
</dbReference>
<evidence type="ECO:0000256" key="1">
    <source>
        <dbReference type="ARBA" id="ARBA00022723"/>
    </source>
</evidence>
<dbReference type="Gene3D" id="3.30.70.2330">
    <property type="match status" value="1"/>
</dbReference>
<dbReference type="SUPFAM" id="SSF82771">
    <property type="entry name" value="GIY-YIG endonuclease"/>
    <property type="match status" value="1"/>
</dbReference>
<keyword evidence="4" id="KW-0812">Transmembrane</keyword>
<dbReference type="RefSeq" id="WP_377086545.1">
    <property type="nucleotide sequence ID" value="NZ_JBHSJL010000014.1"/>
</dbReference>
<evidence type="ECO:0000259" key="5">
    <source>
        <dbReference type="PROSITE" id="PS50164"/>
    </source>
</evidence>
<feature type="domain" description="GIY-YIG" evidence="5">
    <location>
        <begin position="126"/>
        <end position="215"/>
    </location>
</feature>
<keyword evidence="4" id="KW-1133">Transmembrane helix</keyword>
<dbReference type="NCBIfam" id="TIGR01453">
    <property type="entry name" value="grpIintron_endo"/>
    <property type="match status" value="1"/>
</dbReference>
<feature type="compositionally biased region" description="Polar residues" evidence="3">
    <location>
        <begin position="234"/>
        <end position="243"/>
    </location>
</feature>
<sequence length="304" mass="34081">MTEYKTPLQGTWAYEATALKRSGLLKAGTSVQLYRQPKNPHDRNAISVHLEGSMIGFIPKDLAEKLAPLLDVGNQASAKISRVTSKKPKPPNLERFPGVSININIQDPYADSAIEQILTEAGSYKNVRGVYRIFCIPERRCYIGSAKNIDARFRTHIQDLKHKRHTNKQLQEAWNSYTPSDFQFSLLESMEGSDFSSAEEKWISKFDSHQNGYNATADGQGATGKNTNIQTSISAYDPTSQQRLSEKRDFGSHSDLHSCITPQAPAPSHPEKKRKAEPLPIPWFTILVFISLICLLIYLVESNT</sequence>
<feature type="compositionally biased region" description="Basic and acidic residues" evidence="3">
    <location>
        <begin position="244"/>
        <end position="256"/>
    </location>
</feature>
<dbReference type="EMBL" id="JBHUJB010000022">
    <property type="protein sequence ID" value="MFD2158324.1"/>
    <property type="molecule type" value="Genomic_DNA"/>
</dbReference>
<evidence type="ECO:0000313" key="7">
    <source>
        <dbReference type="Proteomes" id="UP001597389"/>
    </source>
</evidence>
<keyword evidence="2" id="KW-0378">Hydrolase</keyword>
<keyword evidence="4" id="KW-0472">Membrane</keyword>
<dbReference type="CDD" id="cd10437">
    <property type="entry name" value="GIY-YIG_HE_I-TevI_like"/>
    <property type="match status" value="1"/>
</dbReference>
<dbReference type="Proteomes" id="UP001597389">
    <property type="component" value="Unassembled WGS sequence"/>
</dbReference>
<accession>A0ABW4Z8W9</accession>
<dbReference type="InterPro" id="IPR035901">
    <property type="entry name" value="GIY-YIG_endonuc_sf"/>
</dbReference>
<evidence type="ECO:0000256" key="4">
    <source>
        <dbReference type="SAM" id="Phobius"/>
    </source>
</evidence>
<feature type="region of interest" description="Disordered" evidence="3">
    <location>
        <begin position="234"/>
        <end position="275"/>
    </location>
</feature>
<dbReference type="Gene3D" id="3.40.1440.10">
    <property type="entry name" value="GIY-YIG endonuclease"/>
    <property type="match status" value="1"/>
</dbReference>
<dbReference type="InterPro" id="IPR000305">
    <property type="entry name" value="GIY-YIG_endonuc"/>
</dbReference>
<keyword evidence="1" id="KW-0479">Metal-binding</keyword>
<protein>
    <submittedName>
        <fullName evidence="6">HIRAN domain-containing protein</fullName>
    </submittedName>
</protein>
<name>A0ABW4Z8W9_9BACT</name>
<proteinExistence type="predicted"/>
<dbReference type="InterPro" id="IPR006350">
    <property type="entry name" value="Intron_endoG1"/>
</dbReference>
<keyword evidence="7" id="KW-1185">Reference proteome</keyword>